<dbReference type="PANTHER" id="PTHR48084">
    <property type="entry name" value="2-OXOGLUTARATE OXIDOREDUCTASE SUBUNIT KORB-RELATED"/>
    <property type="match status" value="1"/>
</dbReference>
<dbReference type="RefSeq" id="WP_135060307.1">
    <property type="nucleotide sequence ID" value="NZ_CP038254.1"/>
</dbReference>
<accession>A0AAX1EGA6</accession>
<comment type="cofactor">
    <cofactor evidence="1">
        <name>[4Fe-4S] cluster</name>
        <dbReference type="ChEBI" id="CHEBI:49883"/>
    </cofactor>
</comment>
<gene>
    <name evidence="4" type="ORF">E3983_06485</name>
</gene>
<evidence type="ECO:0000313" key="4">
    <source>
        <dbReference type="EMBL" id="QBR84030.1"/>
    </source>
</evidence>
<sequence length="322" mass="35771">MNASYKREDFSNDNEVRWCPGCGDYAILAALQKALPEIGLPPEQHVFVSGIGCAGRLPYYMNAYGFHTIHGRATAVATGLKAMREDLSVWVITGDGDALSIGGNHLIHCLRRNVNINILLFNNQVYGLTKGQFSPTSQPGQITKTSPYGVNSQPVHPLALALAAGATFIARAVDKDPNHLASVLKEAHAHQGCSFIEIYQDCNIFNKGIFDAFTVKANRAANTILLEEGKPFIFGEDNEHCLKWINGQFYVGVRKDTENDVHDRSDWNKAMCLSQLHFPDFPVPLGIYYQTEQPSFKLSSKINKSLEDLPALFRKKASWQQK</sequence>
<dbReference type="Gene3D" id="3.40.50.970">
    <property type="match status" value="1"/>
</dbReference>
<dbReference type="PANTHER" id="PTHR48084:SF4">
    <property type="entry name" value="2-OXOGLUTARATE OXIDOREDUCTASE SUBUNIT KORB"/>
    <property type="match status" value="1"/>
</dbReference>
<dbReference type="GO" id="GO:0044281">
    <property type="term" value="P:small molecule metabolic process"/>
    <property type="evidence" value="ECO:0007669"/>
    <property type="project" value="UniProtKB-ARBA"/>
</dbReference>
<keyword evidence="2" id="KW-0560">Oxidoreductase</keyword>
<dbReference type="InterPro" id="IPR029061">
    <property type="entry name" value="THDP-binding"/>
</dbReference>
<organism evidence="4 5">
    <name type="scientific">Legionella israelensis</name>
    <dbReference type="NCBI Taxonomy" id="454"/>
    <lineage>
        <taxon>Bacteria</taxon>
        <taxon>Pseudomonadati</taxon>
        <taxon>Pseudomonadota</taxon>
        <taxon>Gammaproteobacteria</taxon>
        <taxon>Legionellales</taxon>
        <taxon>Legionellaceae</taxon>
        <taxon>Legionella</taxon>
    </lineage>
</organism>
<dbReference type="Pfam" id="PF02775">
    <property type="entry name" value="TPP_enzyme_C"/>
    <property type="match status" value="1"/>
</dbReference>
<reference evidence="4 5" key="1">
    <citation type="submission" date="2019-03" db="EMBL/GenBank/DDBJ databases">
        <title>Diverse conjugative elements silence natural transformation in Legionella species.</title>
        <authorList>
            <person name="Durieux I."/>
            <person name="Ginevra C."/>
            <person name="Attaiech L."/>
            <person name="Picq K."/>
            <person name="Juan P.A."/>
            <person name="Jarraud S."/>
            <person name="Charpentier X."/>
        </authorList>
    </citation>
    <scope>NUCLEOTIDE SEQUENCE [LARGE SCALE GENOMIC DNA]</scope>
    <source>
        <strain evidence="4 5">HL-0427-4011</strain>
    </source>
</reference>
<dbReference type="GO" id="GO:0030976">
    <property type="term" value="F:thiamine pyrophosphate binding"/>
    <property type="evidence" value="ECO:0007669"/>
    <property type="project" value="InterPro"/>
</dbReference>
<dbReference type="Proteomes" id="UP000295517">
    <property type="component" value="Chromosome"/>
</dbReference>
<dbReference type="NCBIfam" id="TIGR02177">
    <property type="entry name" value="PorB_KorB"/>
    <property type="match status" value="1"/>
</dbReference>
<feature type="domain" description="Thiamine pyrophosphate enzyme TPP-binding" evidence="3">
    <location>
        <begin position="54"/>
        <end position="198"/>
    </location>
</feature>
<dbReference type="CDD" id="cd03375">
    <property type="entry name" value="TPP_OGFOR"/>
    <property type="match status" value="1"/>
</dbReference>
<protein>
    <submittedName>
        <fullName evidence="4">2-oxoacid:ferredoxin oxidoreductase subunit beta</fullName>
    </submittedName>
</protein>
<evidence type="ECO:0000256" key="2">
    <source>
        <dbReference type="ARBA" id="ARBA00023002"/>
    </source>
</evidence>
<name>A0AAX1EGA6_9GAMM</name>
<dbReference type="AlphaFoldDB" id="A0AAX1EGA6"/>
<dbReference type="InterPro" id="IPR011766">
    <property type="entry name" value="TPP_enzyme_TPP-bd"/>
</dbReference>
<dbReference type="EMBL" id="CP038254">
    <property type="protein sequence ID" value="QBR84030.1"/>
    <property type="molecule type" value="Genomic_DNA"/>
</dbReference>
<proteinExistence type="predicted"/>
<dbReference type="SUPFAM" id="SSF52518">
    <property type="entry name" value="Thiamin diphosphate-binding fold (THDP-binding)"/>
    <property type="match status" value="1"/>
</dbReference>
<dbReference type="InterPro" id="IPR051457">
    <property type="entry name" value="2-oxoacid:Fd_oxidoreductase"/>
</dbReference>
<dbReference type="GO" id="GO:0045333">
    <property type="term" value="P:cellular respiration"/>
    <property type="evidence" value="ECO:0007669"/>
    <property type="project" value="UniProtKB-ARBA"/>
</dbReference>
<evidence type="ECO:0000259" key="3">
    <source>
        <dbReference type="Pfam" id="PF02775"/>
    </source>
</evidence>
<evidence type="ECO:0000256" key="1">
    <source>
        <dbReference type="ARBA" id="ARBA00001966"/>
    </source>
</evidence>
<dbReference type="InterPro" id="IPR011896">
    <property type="entry name" value="OFOB"/>
</dbReference>
<dbReference type="GO" id="GO:0016625">
    <property type="term" value="F:oxidoreductase activity, acting on the aldehyde or oxo group of donors, iron-sulfur protein as acceptor"/>
    <property type="evidence" value="ECO:0007669"/>
    <property type="project" value="UniProtKB-ARBA"/>
</dbReference>
<evidence type="ECO:0000313" key="5">
    <source>
        <dbReference type="Proteomes" id="UP000295517"/>
    </source>
</evidence>